<comment type="caution">
    <text evidence="5">The sequence shown here is derived from an EMBL/GenBank/DDBJ whole genome shotgun (WGS) entry which is preliminary data.</text>
</comment>
<organism evidence="5 6">
    <name type="scientific">Chitinophaga polysaccharea</name>
    <dbReference type="NCBI Taxonomy" id="1293035"/>
    <lineage>
        <taxon>Bacteria</taxon>
        <taxon>Pseudomonadati</taxon>
        <taxon>Bacteroidota</taxon>
        <taxon>Chitinophagia</taxon>
        <taxon>Chitinophagales</taxon>
        <taxon>Chitinophagaceae</taxon>
        <taxon>Chitinophaga</taxon>
    </lineage>
</organism>
<keyword evidence="1" id="KW-0843">Virulence</keyword>
<dbReference type="InterPro" id="IPR018003">
    <property type="entry name" value="Insecticidal_toxin/plasmid_vir"/>
</dbReference>
<dbReference type="Pfam" id="PF03538">
    <property type="entry name" value="VRP1"/>
    <property type="match status" value="1"/>
</dbReference>
<evidence type="ECO:0000259" key="4">
    <source>
        <dbReference type="Pfam" id="PF20220"/>
    </source>
</evidence>
<evidence type="ECO:0000313" key="5">
    <source>
        <dbReference type="EMBL" id="TWF41774.1"/>
    </source>
</evidence>
<evidence type="ECO:0000256" key="1">
    <source>
        <dbReference type="ARBA" id="ARBA00023026"/>
    </source>
</evidence>
<feature type="domain" description="Neuraminidase-like" evidence="3">
    <location>
        <begin position="1744"/>
        <end position="1863"/>
    </location>
</feature>
<dbReference type="Proteomes" id="UP000320811">
    <property type="component" value="Unassembled WGS sequence"/>
</dbReference>
<proteinExistence type="predicted"/>
<evidence type="ECO:0000259" key="3">
    <source>
        <dbReference type="Pfam" id="PF18413"/>
    </source>
</evidence>
<accession>A0A561PUI5</accession>
<dbReference type="InterPro" id="IPR040840">
    <property type="entry name" value="TcA_TcB_BD"/>
</dbReference>
<reference evidence="5 6" key="1">
    <citation type="submission" date="2019-06" db="EMBL/GenBank/DDBJ databases">
        <title>Sorghum-associated microbial communities from plants grown in Nebraska, USA.</title>
        <authorList>
            <person name="Schachtman D."/>
        </authorList>
    </citation>
    <scope>NUCLEOTIDE SEQUENCE [LARGE SCALE GENOMIC DNA]</scope>
    <source>
        <strain evidence="5 6">1209</strain>
    </source>
</reference>
<name>A0A561PUI5_9BACT</name>
<protein>
    <submittedName>
        <fullName evidence="5">Virulence plasmid A protein</fullName>
    </submittedName>
</protein>
<dbReference type="OrthoDB" id="9781691at2"/>
<dbReference type="Pfam" id="PF18413">
    <property type="entry name" value="Neuraminidase"/>
    <property type="match status" value="1"/>
</dbReference>
<dbReference type="Pfam" id="PF18276">
    <property type="entry name" value="TcA_TcB_BD"/>
    <property type="match status" value="1"/>
</dbReference>
<dbReference type="RefSeq" id="WP_145670087.1">
    <property type="nucleotide sequence ID" value="NZ_VIWO01000003.1"/>
</dbReference>
<evidence type="ECO:0000259" key="2">
    <source>
        <dbReference type="Pfam" id="PF18276"/>
    </source>
</evidence>
<gene>
    <name evidence="5" type="ORF">FHW36_103578</name>
</gene>
<sequence length="3121" mass="349136">MKAHLIKGFIKSSRTGHPLQGLRIEAWSTEALINVPLASGITDENGRFMLTFNEGLVQELLRHNPQIYFRIWQEEVILSGSHDTKSWNVHETTEEIGLEVESKSGHDDVQSAIVTGTVYQPDNTPAPHLTVKAFDKDLRSETTLGEALTDASGKYSIPYDQRRAERNEYQRADILMRVYKDNQLLFETDINDIVFNAPPRVNIDIHLKESAGNTFSEYENYLRVLSPVTGKITLDTLEESSTHPDITFLNRETGIDYHHLEYLALSHKIRQQFQFEPTFFYAIFREGTLLKNDLQQWLTTRVTINISSEVKSLVYETALIDTDTISTAITDAIVAHIIPDISKVLPVMLRQLQGLQEEAKKYIQEERPRQWANLLVGSVKEGSYKKLVELISQNAGGNLPQLLNNLITANPFLNVATANDAAVNINIASLLGTDDTLIQHVKATANIKDEQEVSQLAALSTDEWKSMLNRLPNEQLRASMTASADALDTHVTILQGRFRQKYPHVAFMADFKRDQPAAMEEMKQLPVIDLGGKPIDTQLKDSPLSDNAKAQLRSLQRLYKLTPDYNKAKKLQADQLTSAYHIVGLGQKQFVTRYSKDQTFTEKEAAAIYQKAVNIHTAAMTLGAELKEYGSAGKLKVLNGEALSLKIEQVSKDFPNLKSLFQETDLCECMDCRSVYGPAAYLADVLQFLKNRLLANGTKTAKDVLFARRPDIGDIDLNCDNANTPIPYIDLVCEVLEDAVNPDQGILLDSSYTADIVIGKINSHLLKGLTDNGMKHVTDQAVLYPKYSAAGIDTYMLRDTQSTTKISAEGSGWRVRQLRQTHLSAPELNAAPEYVNDAAYQALSVSHISFGLPFDIYQQRSSSLLEIVNIERADLMDTLGNAAGPDAPSKAAVYLKISPAERTLIVTPDTTTAGQVVYWNTGALPLITTLQEVDVFLKKSGLSYVDLQQLLTESFINPGNNLFIQHLDNTCNTAKKIIVNLDEPALDRIHRFLRMYRRTGISMDNLNSIIMYTGLGNQQLNDATLILTADLLKLQNSLGITLEQALSFYGQQPVSLYTSIYLNRIATNPIDVAFTVKNIVANELLPVGSRDTLNAHLTTLGLSLKLKTADITFLISQLNPADTTLTRDNLAFLYRHGLLANLLGLKVQELFSYSSLATLPLFTTPAGTSALVASVRFMQATGFTVSDLQWFLQNSDPTGLLTMQDTAITTWLTTLQGAYQQAFNTTRSTFNAALTPDENKNGLKQQMNLLPGIAAAAVDKLLAIVSNTFADALSPQAYVAANLGGYFNTLDIQSKITALLALAPGDPNIPAAQNALIQSFSTPISLYLFQAAKQTALYNAVQSTFGTTDVVTQVLLQYASLKFPGPAKVLGDVLSDDLLIDQVNTPPIPPVITPGGFEKQYRATRLLKLMVSYFNKIGIQAKDLQWFLQNNAVMGWLELDTLRYQGDVPAADFDKWVKWQTALHLMQNDGTVQSPADPNVILSWTDIWGRVASGAAQLDTIHTLALFTGWDINDVNDLVTWYGYTYPADFKLPATWQRLGAATAALRLLGVPLVTAAQFIKPVLTNVEADLITQTLRNKYDDKQWLNVIQPVEDVLRPQKRDALVAYLLAFNPDLNGPDDLYDYFLMDVLMQPGQPSSRIVMAHGILQLFIQRCLMALEPNAIADVTQDDGWSQWLWMKNFQVWVANRKVFLYPENWIQPELRTDQSYFFADLISELQQNEITDDNVETAAIHYLEKLDDVASLDVRACYYDVSTYTMHVIARVRGGSTYYYRTGVKERKWEPWTKVDVDISGDHLLAYMLNNRLFLAWHLPTEEIQQGQNVSIPSTPINQPVTAPLKRYKIQLATSECINGVWQPKRTSQDVLYTGYYNDLNPVKDTFRMLDFDMGTVGYGILCTFDGYAIGMFNLTGCKGYPEVANWGGQSLPYLDLIPDFMDTQFLQMQYRENDNRSLDTLSMRSILSPYKYETILNKTPGIFRITYPHEFSLIDWIYVALELMSSKNAYHTNSEFASDRRLVLPMASFMPFFYADGSREYVIIPGFFGEDGKNERTFSDIYKFVTDLIALVIKYVKILLADPAHDLNKLVQQLYADPEYIRLTAEWDFYKKHKPQLMFRNFYHPLVCYIKSTVYKGGLPAIMTYEVQSKVNSFNFNTTYQPQSPVATPYPIENIDFDAEGSYSSYNWELFYHLPFFIGNQLSQNQQFEEARKWYHYIFNPIGGAGGSAPQKYWITKPFHEFFDYVSQRIDTILTDIASDPTGTVYKDLVNAVESWRENPFMPHEVARTRPLAYQKSLLMKYLDNLIAWGDNLFMQNTMESLVQATQMYILADKLLGPKPMIIPPAVPVPDETYNQLELKLDAFSNAMVDLENLVPDLNLLPHKGAELPTPHNTVSSLYFCIPANDHLLSYWDTIADRLYKIRNCEDINGVHRVLALFAPPIDPGMLVRAAAAGLDISAVTAMLNAPLPLYRFHVILQKATELAEQVKAMGAALLSALEKKDNEALALLRAGEEIKLQQQLLLIRQTQVEEATQSIDALQKTKAISQKKFDYYSSRDFMNGWEIAQAGISAGAIISEIVATVLDATSGGTHMIPIITGGGAGFGGSPVVTVSFGGNNVGSSTGQFGTLFRGIAGILHSTSGLIGNIGAYQRRMDDWNLQKDLASLEMAQVDQQIVVANIRKDIAVKETTTQQLRIQQAQEVNTFMTSKYTNKDLYAWMTGQISTLYFQSYQLAFAMAKQAEQCYQFELAADSNVIQYNYWDTMKKGLLSGDRLLLDVKRLESNYLKNNQREFELTKNISIAALSPEALMQLRNTGQCDINVPEMLFDMDYPGHYLRRIKAISVSIPCISGPLVAVSCTLSQVSNKYRKNTQLNPAGADAYDKYVEKDGGDDRFTYNIGAIQSIATSHAQNDTGLFELNFHDDRYLPFEGTGAISSWHLEMNDPASLAQFDYQSITDVIIQMSYTSRQGGGLFKKETTDYLKILFKKIVDSMPVAGLFRMFDLRHELSDNWYAFMNGAGTFSGSLTKAGLPYFTQNSAIKVTVQSVALFVLSSNSGSLMVSVNGAAAQAMTKNASKFGSQIQLIDPISSITGSLKLAGDHIDYSFAVQNFNTVKATIAGAWLVVNYTME</sequence>
<dbReference type="InterPro" id="IPR041079">
    <property type="entry name" value="Neuraminidase-like"/>
</dbReference>
<evidence type="ECO:0000313" key="6">
    <source>
        <dbReference type="Proteomes" id="UP000320811"/>
    </source>
</evidence>
<feature type="domain" description="Tc toxin complex TcA C-terminal TcB-binding" evidence="2">
    <location>
        <begin position="2665"/>
        <end position="2958"/>
    </location>
</feature>
<keyword evidence="6" id="KW-1185">Reference proteome</keyword>
<dbReference type="Pfam" id="PF20220">
    <property type="entry name" value="ABC_toxin_N"/>
    <property type="match status" value="1"/>
</dbReference>
<dbReference type="EMBL" id="VIWO01000003">
    <property type="protein sequence ID" value="TWF41774.1"/>
    <property type="molecule type" value="Genomic_DNA"/>
</dbReference>
<dbReference type="InterPro" id="IPR046839">
    <property type="entry name" value="ABC_toxin_N"/>
</dbReference>
<feature type="domain" description="ABC toxin N-terminal" evidence="4">
    <location>
        <begin position="1595"/>
        <end position="1713"/>
    </location>
</feature>